<evidence type="ECO:0000313" key="7">
    <source>
        <dbReference type="EMBL" id="EEC45833.1"/>
    </source>
</evidence>
<dbReference type="OrthoDB" id="420380at2759"/>
<sequence>VKALSCAPRAFQVENFLTDVEADHIVGLVQKKNDMQRSSTNGHISETRTSSTTWLARHSDPVIDSIFRRVADTLKMDEAMLHRRINEDLQIVHYGVGQQYTAHHDFGYPKGDPGSPSRSINFCMYLNDVPAGGQTSFPRWRNAETNGALNVVPKKGTAMIFYMVNPDGNLDDLTHHAALPVIEGEKFFSNLWI</sequence>
<protein>
    <recommendedName>
        <fullName evidence="6">Prolyl 4-hydroxylase alpha subunit domain-containing protein</fullName>
    </recommendedName>
</protein>
<feature type="domain" description="Prolyl 4-hydroxylase alpha subunit" evidence="6">
    <location>
        <begin position="8"/>
        <end position="193"/>
    </location>
</feature>
<dbReference type="GeneID" id="7203329"/>
<keyword evidence="2" id="KW-0479">Metal-binding</keyword>
<dbReference type="RefSeq" id="XP_002182546.1">
    <property type="nucleotide sequence ID" value="XM_002182510.1"/>
</dbReference>
<accession>B7G6B8</accession>
<reference evidence="8" key="2">
    <citation type="submission" date="2008-08" db="EMBL/GenBank/DDBJ databases">
        <authorList>
            <consortium name="Diatom Consortium"/>
            <person name="Grigoriev I."/>
            <person name="Grimwood J."/>
            <person name="Kuo A."/>
            <person name="Otillar R.P."/>
            <person name="Salamov A."/>
            <person name="Detter J.C."/>
            <person name="Lindquist E."/>
            <person name="Shapiro H."/>
            <person name="Lucas S."/>
            <person name="Glavina del Rio T."/>
            <person name="Pitluck S."/>
            <person name="Rokhsar D."/>
            <person name="Bowler C."/>
        </authorList>
    </citation>
    <scope>GENOME REANNOTATION</scope>
    <source>
        <strain evidence="8">CCAP 1055/1</strain>
    </source>
</reference>
<dbReference type="STRING" id="556484.B7G6B8"/>
<evidence type="ECO:0000256" key="4">
    <source>
        <dbReference type="ARBA" id="ARBA00023002"/>
    </source>
</evidence>
<feature type="non-terminal residue" evidence="7">
    <location>
        <position position="1"/>
    </location>
</feature>
<dbReference type="Gene3D" id="2.60.120.620">
    <property type="entry name" value="q2cbj1_9rhob like domain"/>
    <property type="match status" value="1"/>
</dbReference>
<reference evidence="7 8" key="1">
    <citation type="journal article" date="2008" name="Nature">
        <title>The Phaeodactylum genome reveals the evolutionary history of diatom genomes.</title>
        <authorList>
            <person name="Bowler C."/>
            <person name="Allen A.E."/>
            <person name="Badger J.H."/>
            <person name="Grimwood J."/>
            <person name="Jabbari K."/>
            <person name="Kuo A."/>
            <person name="Maheswari U."/>
            <person name="Martens C."/>
            <person name="Maumus F."/>
            <person name="Otillar R.P."/>
            <person name="Rayko E."/>
            <person name="Salamov A."/>
            <person name="Vandepoele K."/>
            <person name="Beszteri B."/>
            <person name="Gruber A."/>
            <person name="Heijde M."/>
            <person name="Katinka M."/>
            <person name="Mock T."/>
            <person name="Valentin K."/>
            <person name="Verret F."/>
            <person name="Berges J.A."/>
            <person name="Brownlee C."/>
            <person name="Cadoret J.P."/>
            <person name="Chiovitti A."/>
            <person name="Choi C.J."/>
            <person name="Coesel S."/>
            <person name="De Martino A."/>
            <person name="Detter J.C."/>
            <person name="Durkin C."/>
            <person name="Falciatore A."/>
            <person name="Fournet J."/>
            <person name="Haruta M."/>
            <person name="Huysman M.J."/>
            <person name="Jenkins B.D."/>
            <person name="Jiroutova K."/>
            <person name="Jorgensen R.E."/>
            <person name="Joubert Y."/>
            <person name="Kaplan A."/>
            <person name="Kroger N."/>
            <person name="Kroth P.G."/>
            <person name="La Roche J."/>
            <person name="Lindquist E."/>
            <person name="Lommer M."/>
            <person name="Martin-Jezequel V."/>
            <person name="Lopez P.J."/>
            <person name="Lucas S."/>
            <person name="Mangogna M."/>
            <person name="McGinnis K."/>
            <person name="Medlin L.K."/>
            <person name="Montsant A."/>
            <person name="Oudot-Le Secq M.P."/>
            <person name="Napoli C."/>
            <person name="Obornik M."/>
            <person name="Parker M.S."/>
            <person name="Petit J.L."/>
            <person name="Porcel B.M."/>
            <person name="Poulsen N."/>
            <person name="Robison M."/>
            <person name="Rychlewski L."/>
            <person name="Rynearson T.A."/>
            <person name="Schmutz J."/>
            <person name="Shapiro H."/>
            <person name="Siaut M."/>
            <person name="Stanley M."/>
            <person name="Sussman M.R."/>
            <person name="Taylor A.R."/>
            <person name="Vardi A."/>
            <person name="von Dassow P."/>
            <person name="Vyverman W."/>
            <person name="Willis A."/>
            <person name="Wyrwicz L.S."/>
            <person name="Rokhsar D.S."/>
            <person name="Weissenbach J."/>
            <person name="Armbrust E.V."/>
            <person name="Green B.R."/>
            <person name="Van de Peer Y."/>
            <person name="Grigoriev I.V."/>
        </authorList>
    </citation>
    <scope>NUCLEOTIDE SEQUENCE [LARGE SCALE GENOMIC DNA]</scope>
    <source>
        <strain evidence="7 8">CCAP 1055/1</strain>
    </source>
</reference>
<keyword evidence="4" id="KW-0560">Oxidoreductase</keyword>
<dbReference type="HOGENOM" id="CLU_540223_0_0_1"/>
<dbReference type="KEGG" id="pti:PHATRDRAFT_4950"/>
<feature type="non-terminal residue" evidence="7">
    <location>
        <position position="193"/>
    </location>
</feature>
<evidence type="ECO:0000256" key="2">
    <source>
        <dbReference type="ARBA" id="ARBA00022723"/>
    </source>
</evidence>
<dbReference type="PANTHER" id="PTHR10869:SF226">
    <property type="entry name" value="PROLYL 4-HYDROXYLASE ALPHA SUBUNIT DOMAIN-CONTAINING PROTEIN"/>
    <property type="match status" value="1"/>
</dbReference>
<dbReference type="Proteomes" id="UP000000759">
    <property type="component" value="Chromosome 16"/>
</dbReference>
<dbReference type="eggNOG" id="KOG1591">
    <property type="taxonomic scope" value="Eukaryota"/>
</dbReference>
<dbReference type="GO" id="GO:0005783">
    <property type="term" value="C:endoplasmic reticulum"/>
    <property type="evidence" value="ECO:0007669"/>
    <property type="project" value="TreeGrafter"/>
</dbReference>
<proteinExistence type="predicted"/>
<organism evidence="7 8">
    <name type="scientific">Phaeodactylum tricornutum (strain CCAP 1055/1)</name>
    <dbReference type="NCBI Taxonomy" id="556484"/>
    <lineage>
        <taxon>Eukaryota</taxon>
        <taxon>Sar</taxon>
        <taxon>Stramenopiles</taxon>
        <taxon>Ochrophyta</taxon>
        <taxon>Bacillariophyta</taxon>
        <taxon>Bacillariophyceae</taxon>
        <taxon>Bacillariophycidae</taxon>
        <taxon>Naviculales</taxon>
        <taxon>Phaeodactylaceae</taxon>
        <taxon>Phaeodactylum</taxon>
    </lineage>
</organism>
<gene>
    <name evidence="7" type="ORF">PHATRDRAFT_4950</name>
</gene>
<dbReference type="GO" id="GO:0005506">
    <property type="term" value="F:iron ion binding"/>
    <property type="evidence" value="ECO:0007669"/>
    <property type="project" value="InterPro"/>
</dbReference>
<dbReference type="EMBL" id="CM000618">
    <property type="protein sequence ID" value="EEC45833.1"/>
    <property type="molecule type" value="Genomic_DNA"/>
</dbReference>
<evidence type="ECO:0000313" key="8">
    <source>
        <dbReference type="Proteomes" id="UP000000759"/>
    </source>
</evidence>
<dbReference type="Pfam" id="PF13640">
    <property type="entry name" value="2OG-FeII_Oxy_3"/>
    <property type="match status" value="1"/>
</dbReference>
<dbReference type="PANTHER" id="PTHR10869">
    <property type="entry name" value="PROLYL 4-HYDROXYLASE ALPHA SUBUNIT"/>
    <property type="match status" value="1"/>
</dbReference>
<evidence type="ECO:0000256" key="3">
    <source>
        <dbReference type="ARBA" id="ARBA00022964"/>
    </source>
</evidence>
<dbReference type="InParanoid" id="B7G6B8"/>
<dbReference type="GO" id="GO:0031418">
    <property type="term" value="F:L-ascorbic acid binding"/>
    <property type="evidence" value="ECO:0007669"/>
    <property type="project" value="InterPro"/>
</dbReference>
<keyword evidence="5" id="KW-0408">Iron</keyword>
<comment type="cofactor">
    <cofactor evidence="1">
        <name>L-ascorbate</name>
        <dbReference type="ChEBI" id="CHEBI:38290"/>
    </cofactor>
</comment>
<keyword evidence="8" id="KW-1185">Reference proteome</keyword>
<evidence type="ECO:0000256" key="5">
    <source>
        <dbReference type="ARBA" id="ARBA00023004"/>
    </source>
</evidence>
<dbReference type="AlphaFoldDB" id="B7G6B8"/>
<dbReference type="InterPro" id="IPR044862">
    <property type="entry name" value="Pro_4_hyd_alph_FE2OG_OXY"/>
</dbReference>
<dbReference type="SMART" id="SM00702">
    <property type="entry name" value="P4Hc"/>
    <property type="match status" value="1"/>
</dbReference>
<dbReference type="InterPro" id="IPR045054">
    <property type="entry name" value="P4HA-like"/>
</dbReference>
<dbReference type="GO" id="GO:0004656">
    <property type="term" value="F:procollagen-proline 4-dioxygenase activity"/>
    <property type="evidence" value="ECO:0007669"/>
    <property type="project" value="TreeGrafter"/>
</dbReference>
<evidence type="ECO:0000256" key="1">
    <source>
        <dbReference type="ARBA" id="ARBA00001961"/>
    </source>
</evidence>
<dbReference type="PaxDb" id="2850-Phatr4950"/>
<evidence type="ECO:0000259" key="6">
    <source>
        <dbReference type="SMART" id="SM00702"/>
    </source>
</evidence>
<dbReference type="InterPro" id="IPR006620">
    <property type="entry name" value="Pro_4_hyd_alph"/>
</dbReference>
<keyword evidence="3" id="KW-0223">Dioxygenase</keyword>
<name>B7G6B8_PHATC</name>